<dbReference type="EMBL" id="QEOP01000001">
    <property type="protein sequence ID" value="PVZ95918.1"/>
    <property type="molecule type" value="Genomic_DNA"/>
</dbReference>
<organism evidence="2 3">
    <name type="scientific">Amnibacterium flavum</name>
    <dbReference type="NCBI Taxonomy" id="2173173"/>
    <lineage>
        <taxon>Bacteria</taxon>
        <taxon>Bacillati</taxon>
        <taxon>Actinomycetota</taxon>
        <taxon>Actinomycetes</taxon>
        <taxon>Micrococcales</taxon>
        <taxon>Microbacteriaceae</taxon>
        <taxon>Amnibacterium</taxon>
    </lineage>
</organism>
<gene>
    <name evidence="2" type="ORF">DDQ50_05490</name>
</gene>
<keyword evidence="2" id="KW-0808">Transferase</keyword>
<dbReference type="Pfam" id="PF04230">
    <property type="entry name" value="PS_pyruv_trans"/>
    <property type="match status" value="1"/>
</dbReference>
<evidence type="ECO:0000259" key="1">
    <source>
        <dbReference type="Pfam" id="PF04230"/>
    </source>
</evidence>
<dbReference type="RefSeq" id="WP_116755652.1">
    <property type="nucleotide sequence ID" value="NZ_JBHUEX010000001.1"/>
</dbReference>
<dbReference type="OrthoDB" id="9803627at2"/>
<dbReference type="Proteomes" id="UP000244893">
    <property type="component" value="Unassembled WGS sequence"/>
</dbReference>
<dbReference type="InterPro" id="IPR007345">
    <property type="entry name" value="Polysacch_pyruvyl_Trfase"/>
</dbReference>
<evidence type="ECO:0000313" key="2">
    <source>
        <dbReference type="EMBL" id="PVZ95918.1"/>
    </source>
</evidence>
<accession>A0A2V1HTM8</accession>
<proteinExistence type="predicted"/>
<evidence type="ECO:0000313" key="3">
    <source>
        <dbReference type="Proteomes" id="UP000244893"/>
    </source>
</evidence>
<name>A0A2V1HTM8_9MICO</name>
<sequence length="266" mass="29187">MATVELFHWNPDGPAFRGRIGRRLPFRKPLNNFGDLLGPIIVRELLARRGIEESAAVRDTTLLSVGSVLQFANDGDTVWGTGVNGKTLGETPKYRDLDVRAVRGPRTRSYLLDRGISVPEIYGDPGLLVAELWPREKLPASSRRGGVAIIPNLRDHSSTSRDRRVVDPRSDLWEVLAIIASSDLVVGSSLHGIIIAEAYGVPARLVKPTVEPPFKYDDYYAGTGRDDYRTASSVDEAIALGGERPPVWSSGPLLGAFPYDLWSNRA</sequence>
<comment type="caution">
    <text evidence="2">The sequence shown here is derived from an EMBL/GenBank/DDBJ whole genome shotgun (WGS) entry which is preliminary data.</text>
</comment>
<dbReference type="GO" id="GO:0016740">
    <property type="term" value="F:transferase activity"/>
    <property type="evidence" value="ECO:0007669"/>
    <property type="project" value="UniProtKB-KW"/>
</dbReference>
<reference evidence="2 3" key="1">
    <citation type="submission" date="2018-05" db="EMBL/GenBank/DDBJ databases">
        <title>Amnibacterium sp. M8JJ-5, whole genome shotgun sequence.</title>
        <authorList>
            <person name="Tuo L."/>
        </authorList>
    </citation>
    <scope>NUCLEOTIDE SEQUENCE [LARGE SCALE GENOMIC DNA]</scope>
    <source>
        <strain evidence="2 3">M8JJ-5</strain>
    </source>
</reference>
<feature type="domain" description="Polysaccharide pyruvyl transferase" evidence="1">
    <location>
        <begin position="95"/>
        <end position="204"/>
    </location>
</feature>
<dbReference type="AlphaFoldDB" id="A0A2V1HTM8"/>
<protein>
    <submittedName>
        <fullName evidence="2">Polysaccharide pyruvyl transferase family protein</fullName>
    </submittedName>
</protein>
<keyword evidence="3" id="KW-1185">Reference proteome</keyword>